<dbReference type="Pfam" id="PF20146">
    <property type="entry name" value="NRF"/>
    <property type="match status" value="1"/>
</dbReference>
<dbReference type="PANTHER" id="PTHR11161:SF72">
    <property type="entry name" value="FI21449P1"/>
    <property type="match status" value="1"/>
</dbReference>
<feature type="transmembrane region" description="Helical" evidence="2">
    <location>
        <begin position="547"/>
        <end position="567"/>
    </location>
</feature>
<dbReference type="EMBL" id="HBUF01202099">
    <property type="protein sequence ID" value="CAG6662252.1"/>
    <property type="molecule type" value="Transcribed_RNA"/>
</dbReference>
<feature type="region of interest" description="Disordered" evidence="1">
    <location>
        <begin position="399"/>
        <end position="420"/>
    </location>
</feature>
<feature type="region of interest" description="Disordered" evidence="1">
    <location>
        <begin position="127"/>
        <end position="148"/>
    </location>
</feature>
<evidence type="ECO:0000313" key="4">
    <source>
        <dbReference type="EMBL" id="CAG6662252.1"/>
    </source>
</evidence>
<reference evidence="4" key="1">
    <citation type="submission" date="2021-05" db="EMBL/GenBank/DDBJ databases">
        <authorList>
            <person name="Alioto T."/>
            <person name="Alioto T."/>
            <person name="Gomez Garrido J."/>
        </authorList>
    </citation>
    <scope>NUCLEOTIDE SEQUENCE</scope>
</reference>
<feature type="transmembrane region" description="Helical" evidence="2">
    <location>
        <begin position="373"/>
        <end position="396"/>
    </location>
</feature>
<organism evidence="4">
    <name type="scientific">Cacopsylla melanoneura</name>
    <dbReference type="NCBI Taxonomy" id="428564"/>
    <lineage>
        <taxon>Eukaryota</taxon>
        <taxon>Metazoa</taxon>
        <taxon>Ecdysozoa</taxon>
        <taxon>Arthropoda</taxon>
        <taxon>Hexapoda</taxon>
        <taxon>Insecta</taxon>
        <taxon>Pterygota</taxon>
        <taxon>Neoptera</taxon>
        <taxon>Paraneoptera</taxon>
        <taxon>Hemiptera</taxon>
        <taxon>Sternorrhyncha</taxon>
        <taxon>Psylloidea</taxon>
        <taxon>Psyllidae</taxon>
        <taxon>Psyllinae</taxon>
        <taxon>Cacopsylla</taxon>
    </lineage>
</organism>
<keyword evidence="2" id="KW-0812">Transmembrane</keyword>
<dbReference type="InterPro" id="IPR006621">
    <property type="entry name" value="Nose-resist-to-fluoxetine_N"/>
</dbReference>
<feature type="transmembrane region" description="Helical" evidence="2">
    <location>
        <begin position="764"/>
        <end position="786"/>
    </location>
</feature>
<dbReference type="InterPro" id="IPR002656">
    <property type="entry name" value="Acyl_transf_3_dom"/>
</dbReference>
<keyword evidence="2" id="KW-1133">Transmembrane helix</keyword>
<feature type="transmembrane region" description="Helical" evidence="2">
    <location>
        <begin position="506"/>
        <end position="527"/>
    </location>
</feature>
<name>A0A8D8WJA7_9HEMI</name>
<accession>A0A8D8WJA7</accession>
<dbReference type="AlphaFoldDB" id="A0A8D8WJA7"/>
<sequence length="867" mass="99913">MILTVIYCCVYATVIVPAFVANGLEVDFPSSPTVGLTSDQQFESELGKESEIKQKDDQTRNIPVFPTSAGKTVGPGIFAQDDLEIRQTSDLTNEHKKDGQTRTFQVVSSNVQNVSADGLEIRQTLDLTNGQKKNGQPRTSQDGSSNVQKVSARKISQFRLATGQQLGQNSAQQDGLPSQWLSKIFSDAMWTFVPHSKSKSKCNLQARLYQQHLSNNTHWAIRMLDASLIVPSGIIAGAGQQFGHPDQCIHTRVPLPDFRTKYCLPSAQFSPYKGLYPDFYNKRTRDWPPYDMEKNIWDFIRPRDQLIRFTRHSFSWGLCIPESCSAEDIQTSLNDTLSRAFAKHQIHIQVNLTELQCYSVSEEKVRQMPLAGYLWTCVWYALIVLSFLGTVVHYQLKNEDNQHEEKRNSQNHTKEMEPSKLKQELDSENCKLPVGSFLLPFSFHRNAHNLVSKDNQNNVDILDGLKGMAIVCTLMFHRVVIGFSYAKNLEYVEWILRSIDFAWITASMNILDTFFFISGFLLAKTFIQNLNKHKTPNFFSLIVNRLFRIYPMYLMIIGFTIWVQPYIGEGPLWKSYADTEAQVCRKYWWQNLLFISTLYTEGNDICIPSSWYLSTDFQLYLISLALIFIVTKCPTWRKHILIFAFVVAHLVPSIVIYLEEEPSMWILSVKGLRANARARYLRNVYCPFYMRMGPYIYGVCAAYLTDYLVKRNFKFSTLQKTTICLITFGSTIGMFYAVAFLFLVPERIFQATIWEHVVFVIPYRLVYCSTLAIGILIEHCGGYGAVSDFFCHPIWVTLGRMSYHMYLWNFLIISWDYFLAQSLTHYNLYVFMLRTIGDIGMVSLISFFTHNLLEPPVTEFRKKFLPK</sequence>
<feature type="domain" description="Nose resistant-to-fluoxetine protein N-terminal" evidence="3">
    <location>
        <begin position="199"/>
        <end position="350"/>
    </location>
</feature>
<proteinExistence type="predicted"/>
<evidence type="ECO:0000256" key="2">
    <source>
        <dbReference type="SAM" id="Phobius"/>
    </source>
</evidence>
<dbReference type="Pfam" id="PF01757">
    <property type="entry name" value="Acyl_transf_3"/>
    <property type="match status" value="1"/>
</dbReference>
<feature type="transmembrane region" description="Helical" evidence="2">
    <location>
        <begin position="640"/>
        <end position="658"/>
    </location>
</feature>
<protein>
    <submittedName>
        <fullName evidence="4">Nose resistant to fluoxetine protein 6</fullName>
    </submittedName>
</protein>
<keyword evidence="2" id="KW-0472">Membrane</keyword>
<dbReference type="SMART" id="SM00703">
    <property type="entry name" value="NRF"/>
    <property type="match status" value="1"/>
</dbReference>
<feature type="transmembrane region" description="Helical" evidence="2">
    <location>
        <begin position="467"/>
        <end position="486"/>
    </location>
</feature>
<dbReference type="GO" id="GO:0016747">
    <property type="term" value="F:acyltransferase activity, transferring groups other than amino-acyl groups"/>
    <property type="evidence" value="ECO:0007669"/>
    <property type="project" value="InterPro"/>
</dbReference>
<dbReference type="PANTHER" id="PTHR11161">
    <property type="entry name" value="O-ACYLTRANSFERASE"/>
    <property type="match status" value="1"/>
</dbReference>
<evidence type="ECO:0000259" key="3">
    <source>
        <dbReference type="SMART" id="SM00703"/>
    </source>
</evidence>
<feature type="transmembrane region" description="Helical" evidence="2">
    <location>
        <begin position="617"/>
        <end position="633"/>
    </location>
</feature>
<feature type="transmembrane region" description="Helical" evidence="2">
    <location>
        <begin position="806"/>
        <end position="823"/>
    </location>
</feature>
<feature type="transmembrane region" description="Helical" evidence="2">
    <location>
        <begin position="721"/>
        <end position="744"/>
    </location>
</feature>
<dbReference type="InterPro" id="IPR052728">
    <property type="entry name" value="O2_lipid_transport_reg"/>
</dbReference>
<evidence type="ECO:0000256" key="1">
    <source>
        <dbReference type="SAM" id="MobiDB-lite"/>
    </source>
</evidence>
<feature type="transmembrane region" description="Helical" evidence="2">
    <location>
        <begin position="829"/>
        <end position="853"/>
    </location>
</feature>